<dbReference type="RefSeq" id="WP_152579199.1">
    <property type="nucleotide sequence ID" value="NZ_JAATJI010000001.1"/>
</dbReference>
<proteinExistence type="predicted"/>
<dbReference type="OrthoDB" id="9801622at2"/>
<dbReference type="PANTHER" id="PTHR14969:SF13">
    <property type="entry name" value="AT30094P"/>
    <property type="match status" value="1"/>
</dbReference>
<feature type="transmembrane region" description="Helical" evidence="1">
    <location>
        <begin position="148"/>
        <end position="166"/>
    </location>
</feature>
<name>A0A7C9KYC1_9SPHN</name>
<reference evidence="3 4" key="1">
    <citation type="submission" date="2019-09" db="EMBL/GenBank/DDBJ databases">
        <title>Polymorphobacter sp. isolated from a lake in China.</title>
        <authorList>
            <person name="Liu Z."/>
        </authorList>
    </citation>
    <scope>NUCLEOTIDE SEQUENCE [LARGE SCALE GENOMIC DNA]</scope>
    <source>
        <strain evidence="3 4">D40P</strain>
    </source>
</reference>
<sequence>MSKRLFPRQGRDAGAEIGVALGLGTASVIALLFLWLGREVRTGETTRFDTAIMLALRHADDLASPIGPRWLERTMVDLTALGGVTLLTLVTLIVMGFLLTQRKYAEAAFVGIAIGGGALLGSLLKASYARTRPSLVAHLVEVNSASFPSAHAMNSAITYLTLGVLVARAASTHREKAYAMWVALLLTLVVGVSRVYLGVHWPTDVIAGWAVGSAWAVTCWIIAERVRAPSVAR</sequence>
<feature type="transmembrane region" description="Helical" evidence="1">
    <location>
        <begin position="178"/>
        <end position="199"/>
    </location>
</feature>
<evidence type="ECO:0000256" key="1">
    <source>
        <dbReference type="SAM" id="Phobius"/>
    </source>
</evidence>
<feature type="transmembrane region" description="Helical" evidence="1">
    <location>
        <begin position="107"/>
        <end position="128"/>
    </location>
</feature>
<dbReference type="InterPro" id="IPR000326">
    <property type="entry name" value="PAP2/HPO"/>
</dbReference>
<dbReference type="SUPFAM" id="SSF48317">
    <property type="entry name" value="Acid phosphatase/Vanadium-dependent haloperoxidase"/>
    <property type="match status" value="1"/>
</dbReference>
<keyword evidence="4" id="KW-1185">Reference proteome</keyword>
<dbReference type="CDD" id="cd03392">
    <property type="entry name" value="PAP2_like_2"/>
    <property type="match status" value="1"/>
</dbReference>
<gene>
    <name evidence="3" type="ORF">F3168_15860</name>
</gene>
<accession>A0A7C9KYC1</accession>
<keyword evidence="1" id="KW-0812">Transmembrane</keyword>
<dbReference type="EMBL" id="WIOL01000010">
    <property type="protein sequence ID" value="MQT18725.1"/>
    <property type="molecule type" value="Genomic_DNA"/>
</dbReference>
<organism evidence="3 4">
    <name type="scientific">Sandarakinorhabdus fusca</name>
    <dbReference type="NCBI Taxonomy" id="1439888"/>
    <lineage>
        <taxon>Bacteria</taxon>
        <taxon>Pseudomonadati</taxon>
        <taxon>Pseudomonadota</taxon>
        <taxon>Alphaproteobacteria</taxon>
        <taxon>Sphingomonadales</taxon>
        <taxon>Sphingosinicellaceae</taxon>
        <taxon>Sandarakinorhabdus</taxon>
    </lineage>
</organism>
<feature type="domain" description="Phosphatidic acid phosphatase type 2/haloperoxidase" evidence="2">
    <location>
        <begin position="107"/>
        <end position="220"/>
    </location>
</feature>
<evidence type="ECO:0000313" key="4">
    <source>
        <dbReference type="Proteomes" id="UP000481327"/>
    </source>
</evidence>
<dbReference type="InterPro" id="IPR036938">
    <property type="entry name" value="PAP2/HPO_sf"/>
</dbReference>
<comment type="caution">
    <text evidence="3">The sequence shown here is derived from an EMBL/GenBank/DDBJ whole genome shotgun (WGS) entry which is preliminary data.</text>
</comment>
<protein>
    <submittedName>
        <fullName evidence="3">Phosphatase PAP2 family protein</fullName>
    </submittedName>
</protein>
<dbReference type="Pfam" id="PF01569">
    <property type="entry name" value="PAP2"/>
    <property type="match status" value="1"/>
</dbReference>
<evidence type="ECO:0000259" key="2">
    <source>
        <dbReference type="SMART" id="SM00014"/>
    </source>
</evidence>
<feature type="transmembrane region" description="Helical" evidence="1">
    <location>
        <begin position="205"/>
        <end position="223"/>
    </location>
</feature>
<feature type="transmembrane region" description="Helical" evidence="1">
    <location>
        <begin position="12"/>
        <end position="36"/>
    </location>
</feature>
<keyword evidence="1" id="KW-0472">Membrane</keyword>
<dbReference type="AlphaFoldDB" id="A0A7C9KYC1"/>
<dbReference type="SMART" id="SM00014">
    <property type="entry name" value="acidPPc"/>
    <property type="match status" value="1"/>
</dbReference>
<evidence type="ECO:0000313" key="3">
    <source>
        <dbReference type="EMBL" id="MQT18725.1"/>
    </source>
</evidence>
<dbReference type="Gene3D" id="1.20.144.10">
    <property type="entry name" value="Phosphatidic acid phosphatase type 2/haloperoxidase"/>
    <property type="match status" value="1"/>
</dbReference>
<feature type="transmembrane region" description="Helical" evidence="1">
    <location>
        <begin position="78"/>
        <end position="100"/>
    </location>
</feature>
<dbReference type="Proteomes" id="UP000481327">
    <property type="component" value="Unassembled WGS sequence"/>
</dbReference>
<keyword evidence="1" id="KW-1133">Transmembrane helix</keyword>
<dbReference type="PANTHER" id="PTHR14969">
    <property type="entry name" value="SPHINGOSINE-1-PHOSPHATE PHOSPHOHYDROLASE"/>
    <property type="match status" value="1"/>
</dbReference>